<dbReference type="EMBL" id="WTYO01000005">
    <property type="protein sequence ID" value="MXO69506.1"/>
    <property type="molecule type" value="Genomic_DNA"/>
</dbReference>
<evidence type="ECO:0000259" key="2">
    <source>
        <dbReference type="Pfam" id="PF09917"/>
    </source>
</evidence>
<sequence>MKRLVAIAALLVAAVPAAASASPITGLWATGSEGGKVEIYRCGEALCGRIVDARRLRANPDLRDVRNADRSLRNRRLKGLVVLRDFRGGPREWKGGPVYDPESGDGAATGYLTLRADGKLEVKGCKAAIFCRTKTWTRLR</sequence>
<comment type="caution">
    <text evidence="3">The sequence shown here is derived from an EMBL/GenBank/DDBJ whole genome shotgun (WGS) entry which is preliminary data.</text>
</comment>
<proteinExistence type="predicted"/>
<organism evidence="3 4">
    <name type="scientific">Pelagerythrobacter marinus</name>
    <dbReference type="NCBI Taxonomy" id="538382"/>
    <lineage>
        <taxon>Bacteria</taxon>
        <taxon>Pseudomonadati</taxon>
        <taxon>Pseudomonadota</taxon>
        <taxon>Alphaproteobacteria</taxon>
        <taxon>Sphingomonadales</taxon>
        <taxon>Erythrobacteraceae</taxon>
        <taxon>Pelagerythrobacter</taxon>
    </lineage>
</organism>
<evidence type="ECO:0000313" key="3">
    <source>
        <dbReference type="EMBL" id="MXO69506.1"/>
    </source>
</evidence>
<keyword evidence="4" id="KW-1185">Reference proteome</keyword>
<gene>
    <name evidence="3" type="ORF">GRI72_11815</name>
</gene>
<feature type="domain" description="DUF2147" evidence="2">
    <location>
        <begin position="26"/>
        <end position="138"/>
    </location>
</feature>
<feature type="signal peptide" evidence="1">
    <location>
        <begin position="1"/>
        <end position="21"/>
    </location>
</feature>
<dbReference type="Proteomes" id="UP000444401">
    <property type="component" value="Unassembled WGS sequence"/>
</dbReference>
<evidence type="ECO:0000256" key="1">
    <source>
        <dbReference type="SAM" id="SignalP"/>
    </source>
</evidence>
<dbReference type="RefSeq" id="WP_160734117.1">
    <property type="nucleotide sequence ID" value="NZ_WTYO01000005.1"/>
</dbReference>
<evidence type="ECO:0000313" key="4">
    <source>
        <dbReference type="Proteomes" id="UP000444401"/>
    </source>
</evidence>
<protein>
    <submittedName>
        <fullName evidence="3">DUF2147 domain-containing protein</fullName>
    </submittedName>
</protein>
<accession>A0ABW9UXF1</accession>
<keyword evidence="1" id="KW-0732">Signal</keyword>
<dbReference type="Pfam" id="PF09917">
    <property type="entry name" value="DUF2147"/>
    <property type="match status" value="1"/>
</dbReference>
<name>A0ABW9UXF1_9SPHN</name>
<dbReference type="PANTHER" id="PTHR36919:SF2">
    <property type="entry name" value="BLL6627 PROTEIN"/>
    <property type="match status" value="1"/>
</dbReference>
<feature type="chain" id="PRO_5045460360" evidence="1">
    <location>
        <begin position="22"/>
        <end position="140"/>
    </location>
</feature>
<dbReference type="Gene3D" id="2.40.128.520">
    <property type="match status" value="1"/>
</dbReference>
<dbReference type="InterPro" id="IPR019223">
    <property type="entry name" value="DUF2147"/>
</dbReference>
<dbReference type="PANTHER" id="PTHR36919">
    <property type="entry name" value="BLR1215 PROTEIN"/>
    <property type="match status" value="1"/>
</dbReference>
<reference evidence="3 4" key="1">
    <citation type="submission" date="2019-12" db="EMBL/GenBank/DDBJ databases">
        <title>Genomic-based taxomic classification of the family Erythrobacteraceae.</title>
        <authorList>
            <person name="Xu L."/>
        </authorList>
    </citation>
    <scope>NUCLEOTIDE SEQUENCE [LARGE SCALE GENOMIC DNA]</scope>
    <source>
        <strain evidence="3 4">H32</strain>
    </source>
</reference>